<proteinExistence type="predicted"/>
<dbReference type="EMBL" id="DRZI01000198">
    <property type="protein sequence ID" value="HHP81941.1"/>
    <property type="molecule type" value="Genomic_DNA"/>
</dbReference>
<protein>
    <submittedName>
        <fullName evidence="1">DUF4145 domain-containing protein</fullName>
    </submittedName>
</protein>
<accession>A0A7C5XHS3</accession>
<sequence length="75" mass="8711">MTSTAVLSVRVRRELKEEAERLGIDIRSVVEKALEEEIKRVKLEGFRKLVEEGLKNMSVSVDEWVKAVKESRLQR</sequence>
<evidence type="ECO:0000313" key="1">
    <source>
        <dbReference type="EMBL" id="HHP81941.1"/>
    </source>
</evidence>
<gene>
    <name evidence="1" type="ORF">ENM84_04670</name>
</gene>
<reference evidence="1" key="1">
    <citation type="journal article" date="2020" name="mSystems">
        <title>Genome- and Community-Level Interaction Insights into Carbon Utilization and Element Cycling Functions of Hydrothermarchaeota in Hydrothermal Sediment.</title>
        <authorList>
            <person name="Zhou Z."/>
            <person name="Liu Y."/>
            <person name="Xu W."/>
            <person name="Pan J."/>
            <person name="Luo Z.H."/>
            <person name="Li M."/>
        </authorList>
    </citation>
    <scope>NUCLEOTIDE SEQUENCE [LARGE SCALE GENOMIC DNA]</scope>
    <source>
        <strain evidence="1">SpSt-1121</strain>
    </source>
</reference>
<dbReference type="AlphaFoldDB" id="A0A7C5XHS3"/>
<organism evidence="1">
    <name type="scientific">Ignisphaera aggregans</name>
    <dbReference type="NCBI Taxonomy" id="334771"/>
    <lineage>
        <taxon>Archaea</taxon>
        <taxon>Thermoproteota</taxon>
        <taxon>Thermoprotei</taxon>
        <taxon>Desulfurococcales</taxon>
        <taxon>Desulfurococcaceae</taxon>
        <taxon>Ignisphaera</taxon>
    </lineage>
</organism>
<name>A0A7C5XHS3_9CREN</name>
<comment type="caution">
    <text evidence="1">The sequence shown here is derived from an EMBL/GenBank/DDBJ whole genome shotgun (WGS) entry which is preliminary data.</text>
</comment>